<evidence type="ECO:0000256" key="4">
    <source>
        <dbReference type="ARBA" id="ARBA00022692"/>
    </source>
</evidence>
<dbReference type="InterPro" id="IPR003593">
    <property type="entry name" value="AAA+_ATPase"/>
</dbReference>
<dbReference type="InterPro" id="IPR005074">
    <property type="entry name" value="Peptidase_C39"/>
</dbReference>
<name>A0A1W2CY00_9FIRM</name>
<dbReference type="PANTHER" id="PTHR24221">
    <property type="entry name" value="ATP-BINDING CASSETTE SUB-FAMILY B"/>
    <property type="match status" value="1"/>
</dbReference>
<dbReference type="Gene3D" id="1.20.1560.10">
    <property type="entry name" value="ABC transporter type 1, transmembrane domain"/>
    <property type="match status" value="1"/>
</dbReference>
<evidence type="ECO:0000256" key="1">
    <source>
        <dbReference type="ARBA" id="ARBA00004651"/>
    </source>
</evidence>
<gene>
    <name evidence="16" type="ORF">SAMN04488500_112105</name>
</gene>
<evidence type="ECO:0000259" key="15">
    <source>
        <dbReference type="PROSITE" id="PS50990"/>
    </source>
</evidence>
<evidence type="ECO:0000256" key="2">
    <source>
        <dbReference type="ARBA" id="ARBA00022448"/>
    </source>
</evidence>
<keyword evidence="10 12" id="KW-0472">Membrane</keyword>
<sequence>MSVVQKRAKVPTVLQMEALECGAAALTMILAYYGKILPLEEVRIECGVSRDGSKASNILKVARKYGMKAWGSRKEPEALRTIRFPAIIHWNFCHFVVLEGFGKGKVYLNDPASGSCIVTDEEFNQSFTGIVLHIELGPDFVKSGSKPSLINSLKPRLAASKQAMVFIALIALFLVIPGLVLPTFTRIFIDDILTNGRQGWLMPVLVGMGITVLSQGLLTWLREWCLTRWEAKLAIASSAKFFGHIIKLPMEFFAQRYAGEIGSRVQINDKVATLISGSLATAVIDVLVVAFFLLLLVQYNAVLTAVGLLVAMINMAYLRYVANWRTEQNKKLLQDRGKLGAFSMGGLQIIETIKAGGNENDFFAKWSGHQAKLMNSEMRFALSGQFMAAVPVFLTTLNTAIILAVGGFQVMDGQMTVGMLMAFQALMANFIEPFNRLVNLGGALQETEGDLNRLDDVLRYPAETGAAALPLADEDACSAKLEGYLELKNVSFGYSRLEPPLIENFNLTIKPGARVALVGGSGSGKSTVAKLVSGLYQPWAGEILFDGQLRSQINRAVVSNSVAVVDQDICLYEGTVRDNLTLWNTDIPDMDIVQAAKDAAIGADIAALSGGYDAKIDEGGRNFSGGQRQRLEIARALAVNPTVLVLDEATSALDPLTEKQVDEGIRRRGCTCLIVAHRLSTIRDCDEIIVMSAGKVVERGTHEQLYSSDGLYRQLIGTNEPSGKSSAKADG</sequence>
<dbReference type="InterPro" id="IPR022514">
    <property type="entry name" value="NHPM_micro_ABC1"/>
</dbReference>
<dbReference type="GO" id="GO:0006508">
    <property type="term" value="P:proteolysis"/>
    <property type="evidence" value="ECO:0007669"/>
    <property type="project" value="InterPro"/>
</dbReference>
<dbReference type="Pfam" id="PF00664">
    <property type="entry name" value="ABC_membrane"/>
    <property type="match status" value="1"/>
</dbReference>
<dbReference type="RefSeq" id="WP_217805962.1">
    <property type="nucleotide sequence ID" value="NZ_CP155572.1"/>
</dbReference>
<keyword evidence="9 12" id="KW-1133">Transmembrane helix</keyword>
<evidence type="ECO:0000256" key="9">
    <source>
        <dbReference type="ARBA" id="ARBA00022989"/>
    </source>
</evidence>
<evidence type="ECO:0000256" key="12">
    <source>
        <dbReference type="SAM" id="Phobius"/>
    </source>
</evidence>
<feature type="transmembrane region" description="Helical" evidence="12">
    <location>
        <begin position="301"/>
        <end position="322"/>
    </location>
</feature>
<dbReference type="SUPFAM" id="SSF90123">
    <property type="entry name" value="ABC transporter transmembrane region"/>
    <property type="match status" value="1"/>
</dbReference>
<dbReference type="Pfam" id="PF03412">
    <property type="entry name" value="Peptidase_C39"/>
    <property type="match status" value="1"/>
</dbReference>
<keyword evidence="3" id="KW-1003">Cell membrane</keyword>
<dbReference type="InterPro" id="IPR003439">
    <property type="entry name" value="ABC_transporter-like_ATP-bd"/>
</dbReference>
<protein>
    <submittedName>
        <fullName evidence="16">NHLM bacteriocin system ABC transporter, peptidase/ATP-binding protein</fullName>
    </submittedName>
</protein>
<accession>A0A1W2CY00</accession>
<dbReference type="GO" id="GO:0005524">
    <property type="term" value="F:ATP binding"/>
    <property type="evidence" value="ECO:0007669"/>
    <property type="project" value="UniProtKB-KW"/>
</dbReference>
<keyword evidence="4 12" id="KW-0812">Transmembrane</keyword>
<evidence type="ECO:0000256" key="8">
    <source>
        <dbReference type="ARBA" id="ARBA00022927"/>
    </source>
</evidence>
<keyword evidence="6" id="KW-0645">Protease</keyword>
<dbReference type="SMART" id="SM00382">
    <property type="entry name" value="AAA"/>
    <property type="match status" value="1"/>
</dbReference>
<dbReference type="PROSITE" id="PS50893">
    <property type="entry name" value="ABC_TRANSPORTER_2"/>
    <property type="match status" value="1"/>
</dbReference>
<dbReference type="PROSITE" id="PS00211">
    <property type="entry name" value="ABC_TRANSPORTER_1"/>
    <property type="match status" value="1"/>
</dbReference>
<comment type="subcellular location">
    <subcellularLocation>
        <location evidence="1">Cell membrane</location>
        <topology evidence="1">Multi-pass membrane protein</topology>
    </subcellularLocation>
</comment>
<keyword evidence="2" id="KW-0813">Transport</keyword>
<dbReference type="GO" id="GO:0034040">
    <property type="term" value="F:ATPase-coupled lipid transmembrane transporter activity"/>
    <property type="evidence" value="ECO:0007669"/>
    <property type="project" value="TreeGrafter"/>
</dbReference>
<dbReference type="GO" id="GO:0005886">
    <property type="term" value="C:plasma membrane"/>
    <property type="evidence" value="ECO:0007669"/>
    <property type="project" value="UniProtKB-SubCell"/>
</dbReference>
<organism evidence="16 17">
    <name type="scientific">Sporomusa malonica</name>
    <dbReference type="NCBI Taxonomy" id="112901"/>
    <lineage>
        <taxon>Bacteria</taxon>
        <taxon>Bacillati</taxon>
        <taxon>Bacillota</taxon>
        <taxon>Negativicutes</taxon>
        <taxon>Selenomonadales</taxon>
        <taxon>Sporomusaceae</taxon>
        <taxon>Sporomusa</taxon>
    </lineage>
</organism>
<dbReference type="NCBIfam" id="TIGR03796">
    <property type="entry name" value="NHLM_micro_ABC1"/>
    <property type="match status" value="1"/>
</dbReference>
<dbReference type="PROSITE" id="PS50929">
    <property type="entry name" value="ABC_TM1F"/>
    <property type="match status" value="1"/>
</dbReference>
<feature type="transmembrane region" description="Helical" evidence="12">
    <location>
        <begin position="271"/>
        <end position="295"/>
    </location>
</feature>
<dbReference type="InterPro" id="IPR027417">
    <property type="entry name" value="P-loop_NTPase"/>
</dbReference>
<feature type="domain" description="Peptidase C39" evidence="15">
    <location>
        <begin position="15"/>
        <end position="134"/>
    </location>
</feature>
<evidence type="ECO:0000256" key="5">
    <source>
        <dbReference type="ARBA" id="ARBA00022741"/>
    </source>
</evidence>
<dbReference type="InterPro" id="IPR011527">
    <property type="entry name" value="ABC1_TM_dom"/>
</dbReference>
<keyword evidence="11" id="KW-0080">Bacteriocin transport</keyword>
<dbReference type="GO" id="GO:0043213">
    <property type="term" value="P:bacteriocin transport"/>
    <property type="evidence" value="ECO:0007669"/>
    <property type="project" value="UniProtKB-KW"/>
</dbReference>
<feature type="domain" description="ABC transmembrane type-1" evidence="14">
    <location>
        <begin position="165"/>
        <end position="446"/>
    </location>
</feature>
<evidence type="ECO:0000259" key="14">
    <source>
        <dbReference type="PROSITE" id="PS50929"/>
    </source>
</evidence>
<proteinExistence type="predicted"/>
<evidence type="ECO:0000256" key="10">
    <source>
        <dbReference type="ARBA" id="ARBA00023136"/>
    </source>
</evidence>
<keyword evidence="7 16" id="KW-0067">ATP-binding</keyword>
<dbReference type="InterPro" id="IPR039421">
    <property type="entry name" value="Type_1_exporter"/>
</dbReference>
<reference evidence="16 17" key="1">
    <citation type="submission" date="2017-04" db="EMBL/GenBank/DDBJ databases">
        <authorList>
            <person name="Afonso C.L."/>
            <person name="Miller P.J."/>
            <person name="Scott M.A."/>
            <person name="Spackman E."/>
            <person name="Goraichik I."/>
            <person name="Dimitrov K.M."/>
            <person name="Suarez D.L."/>
            <person name="Swayne D.E."/>
        </authorList>
    </citation>
    <scope>NUCLEOTIDE SEQUENCE [LARGE SCALE GENOMIC DNA]</scope>
    <source>
        <strain evidence="16 17">DSM 5090</strain>
    </source>
</reference>
<evidence type="ECO:0000313" key="17">
    <source>
        <dbReference type="Proteomes" id="UP000192738"/>
    </source>
</evidence>
<dbReference type="PANTHER" id="PTHR24221:SF654">
    <property type="entry name" value="ATP-BINDING CASSETTE SUB-FAMILY B MEMBER 6"/>
    <property type="match status" value="1"/>
</dbReference>
<dbReference type="EMBL" id="FWXI01000012">
    <property type="protein sequence ID" value="SMC90135.1"/>
    <property type="molecule type" value="Genomic_DNA"/>
</dbReference>
<dbReference type="GO" id="GO:0016887">
    <property type="term" value="F:ATP hydrolysis activity"/>
    <property type="evidence" value="ECO:0007669"/>
    <property type="project" value="InterPro"/>
</dbReference>
<evidence type="ECO:0000256" key="6">
    <source>
        <dbReference type="ARBA" id="ARBA00022807"/>
    </source>
</evidence>
<evidence type="ECO:0000259" key="13">
    <source>
        <dbReference type="PROSITE" id="PS50893"/>
    </source>
</evidence>
<feature type="transmembrane region" description="Helical" evidence="12">
    <location>
        <begin position="163"/>
        <end position="188"/>
    </location>
</feature>
<keyword evidence="6" id="KW-0788">Thiol protease</keyword>
<keyword evidence="5" id="KW-0547">Nucleotide-binding</keyword>
<dbReference type="STRING" id="112901.SAMN04488500_112105"/>
<evidence type="ECO:0000256" key="7">
    <source>
        <dbReference type="ARBA" id="ARBA00022840"/>
    </source>
</evidence>
<dbReference type="PROSITE" id="PS50990">
    <property type="entry name" value="PEPTIDASE_C39"/>
    <property type="match status" value="1"/>
</dbReference>
<dbReference type="CDD" id="cd18569">
    <property type="entry name" value="ABC_6TM_NHLM_bacteriocin"/>
    <property type="match status" value="1"/>
</dbReference>
<feature type="domain" description="ABC transporter" evidence="13">
    <location>
        <begin position="485"/>
        <end position="718"/>
    </location>
</feature>
<keyword evidence="6" id="KW-0378">Hydrolase</keyword>
<dbReference type="GO" id="GO:0015031">
    <property type="term" value="P:protein transport"/>
    <property type="evidence" value="ECO:0007669"/>
    <property type="project" value="UniProtKB-KW"/>
</dbReference>
<feature type="transmembrane region" description="Helical" evidence="12">
    <location>
        <begin position="200"/>
        <end position="221"/>
    </location>
</feature>
<keyword evidence="17" id="KW-1185">Reference proteome</keyword>
<dbReference type="Pfam" id="PF00005">
    <property type="entry name" value="ABC_tran"/>
    <property type="match status" value="1"/>
</dbReference>
<feature type="transmembrane region" description="Helical" evidence="12">
    <location>
        <begin position="386"/>
        <end position="408"/>
    </location>
</feature>
<dbReference type="AlphaFoldDB" id="A0A1W2CY00"/>
<dbReference type="Proteomes" id="UP000192738">
    <property type="component" value="Unassembled WGS sequence"/>
</dbReference>
<dbReference type="FunFam" id="3.40.50.300:FF:000299">
    <property type="entry name" value="ABC transporter ATP-binding protein/permease"/>
    <property type="match status" value="1"/>
</dbReference>
<dbReference type="Gene3D" id="3.90.70.10">
    <property type="entry name" value="Cysteine proteinases"/>
    <property type="match status" value="1"/>
</dbReference>
<evidence type="ECO:0000313" key="16">
    <source>
        <dbReference type="EMBL" id="SMC90135.1"/>
    </source>
</evidence>
<keyword evidence="8" id="KW-0653">Protein transport</keyword>
<evidence type="ECO:0000256" key="3">
    <source>
        <dbReference type="ARBA" id="ARBA00022475"/>
    </source>
</evidence>
<dbReference type="SUPFAM" id="SSF52540">
    <property type="entry name" value="P-loop containing nucleoside triphosphate hydrolases"/>
    <property type="match status" value="1"/>
</dbReference>
<dbReference type="Gene3D" id="3.40.50.300">
    <property type="entry name" value="P-loop containing nucleotide triphosphate hydrolases"/>
    <property type="match status" value="1"/>
</dbReference>
<dbReference type="InterPro" id="IPR036640">
    <property type="entry name" value="ABC1_TM_sf"/>
</dbReference>
<evidence type="ECO:0000256" key="11">
    <source>
        <dbReference type="ARBA" id="ARBA00043264"/>
    </source>
</evidence>
<dbReference type="GO" id="GO:0008234">
    <property type="term" value="F:cysteine-type peptidase activity"/>
    <property type="evidence" value="ECO:0007669"/>
    <property type="project" value="UniProtKB-KW"/>
</dbReference>
<dbReference type="GO" id="GO:0140359">
    <property type="term" value="F:ABC-type transporter activity"/>
    <property type="evidence" value="ECO:0007669"/>
    <property type="project" value="InterPro"/>
</dbReference>
<dbReference type="InterPro" id="IPR017871">
    <property type="entry name" value="ABC_transporter-like_CS"/>
</dbReference>